<dbReference type="InterPro" id="IPR043502">
    <property type="entry name" value="DNA/RNA_pol_sf"/>
</dbReference>
<proteinExistence type="predicted"/>
<feature type="domain" description="Reverse transcriptase/retrotransposon-derived protein RNase H-like" evidence="3">
    <location>
        <begin position="145"/>
        <end position="239"/>
    </location>
</feature>
<dbReference type="InterPro" id="IPR043128">
    <property type="entry name" value="Rev_trsase/Diguanyl_cyclase"/>
</dbReference>
<dbReference type="GO" id="GO:0003824">
    <property type="term" value="F:catalytic activity"/>
    <property type="evidence" value="ECO:0007669"/>
    <property type="project" value="UniProtKB-KW"/>
</dbReference>
<reference evidence="4" key="2">
    <citation type="journal article" date="2015" name="Data Brief">
        <title>Shoot transcriptome of the giant reed, Arundo donax.</title>
        <authorList>
            <person name="Barrero R.A."/>
            <person name="Guerrero F.D."/>
            <person name="Moolhuijzen P."/>
            <person name="Goolsby J.A."/>
            <person name="Tidwell J."/>
            <person name="Bellgard S.E."/>
            <person name="Bellgard M.I."/>
        </authorList>
    </citation>
    <scope>NUCLEOTIDE SEQUENCE</scope>
    <source>
        <tissue evidence="4">Shoot tissue taken approximately 20 cm above the soil surface</tissue>
    </source>
</reference>
<dbReference type="Pfam" id="PF00078">
    <property type="entry name" value="RVT_1"/>
    <property type="match status" value="1"/>
</dbReference>
<dbReference type="EMBL" id="GBRH01175106">
    <property type="protein sequence ID" value="JAE22790.1"/>
    <property type="molecule type" value="Transcribed_RNA"/>
</dbReference>
<sequence length="259" mass="29354">MAFGLTRVPGTFQGAMNSTLSPGLRKFVLVFFDDILVYRQTYEDHLCHLRLVFEWLARDQWKLKKSKCKFAQHKISYLGHVINEKGVATDPEKVSAVLSWPVPSMPMNCAVSSASPAITRNLFATSVLLLGHCLTCLKKGVLFVWTTNHSTTFQLLKNSLCTTLVLSLPDFSLPFCIETDACDYRVGAILKLGQHPIAFISKALGPKMRGLSTYKKEYLAILIAVEQWRCYLQLVEFTICTDHRSLLNLDKQRLHTPWQ</sequence>
<feature type="domain" description="Reverse transcriptase" evidence="2">
    <location>
        <begin position="1"/>
        <end position="82"/>
    </location>
</feature>
<dbReference type="Gene3D" id="3.30.70.270">
    <property type="match status" value="1"/>
</dbReference>
<dbReference type="FunFam" id="3.30.70.270:FF:000003">
    <property type="entry name" value="Transposon Ty3-G Gag-Pol polyprotein"/>
    <property type="match status" value="1"/>
</dbReference>
<dbReference type="CDD" id="cd01647">
    <property type="entry name" value="RT_LTR"/>
    <property type="match status" value="1"/>
</dbReference>
<evidence type="ECO:0000313" key="4">
    <source>
        <dbReference type="EMBL" id="JAE22790.1"/>
    </source>
</evidence>
<evidence type="ECO:0000259" key="3">
    <source>
        <dbReference type="Pfam" id="PF17919"/>
    </source>
</evidence>
<evidence type="ECO:0000259" key="2">
    <source>
        <dbReference type="Pfam" id="PF00078"/>
    </source>
</evidence>
<dbReference type="AlphaFoldDB" id="A0A0A9GCH9"/>
<organism evidence="4">
    <name type="scientific">Arundo donax</name>
    <name type="common">Giant reed</name>
    <name type="synonym">Donax arundinaceus</name>
    <dbReference type="NCBI Taxonomy" id="35708"/>
    <lineage>
        <taxon>Eukaryota</taxon>
        <taxon>Viridiplantae</taxon>
        <taxon>Streptophyta</taxon>
        <taxon>Embryophyta</taxon>
        <taxon>Tracheophyta</taxon>
        <taxon>Spermatophyta</taxon>
        <taxon>Magnoliopsida</taxon>
        <taxon>Liliopsida</taxon>
        <taxon>Poales</taxon>
        <taxon>Poaceae</taxon>
        <taxon>PACMAD clade</taxon>
        <taxon>Arundinoideae</taxon>
        <taxon>Arundineae</taxon>
        <taxon>Arundo</taxon>
    </lineage>
</organism>
<protein>
    <recommendedName>
        <fullName evidence="5">Reverse transcriptase domain-containing protein</fullName>
    </recommendedName>
</protein>
<dbReference type="Pfam" id="PF17919">
    <property type="entry name" value="RT_RNaseH_2"/>
    <property type="match status" value="1"/>
</dbReference>
<name>A0A0A9GCH9_ARUDO</name>
<dbReference type="PANTHER" id="PTHR37984:SF5">
    <property type="entry name" value="PROTEIN NYNRIN-LIKE"/>
    <property type="match status" value="1"/>
</dbReference>
<dbReference type="InterPro" id="IPR041577">
    <property type="entry name" value="RT_RNaseH_2"/>
</dbReference>
<dbReference type="InterPro" id="IPR050951">
    <property type="entry name" value="Retrovirus_Pol_polyprotein"/>
</dbReference>
<evidence type="ECO:0008006" key="5">
    <source>
        <dbReference type="Google" id="ProtNLM"/>
    </source>
</evidence>
<keyword evidence="1" id="KW-0511">Multifunctional enzyme</keyword>
<dbReference type="SUPFAM" id="SSF56672">
    <property type="entry name" value="DNA/RNA polymerases"/>
    <property type="match status" value="1"/>
</dbReference>
<evidence type="ECO:0000256" key="1">
    <source>
        <dbReference type="ARBA" id="ARBA00023268"/>
    </source>
</evidence>
<dbReference type="PANTHER" id="PTHR37984">
    <property type="entry name" value="PROTEIN CBG26694"/>
    <property type="match status" value="1"/>
</dbReference>
<dbReference type="InterPro" id="IPR000477">
    <property type="entry name" value="RT_dom"/>
</dbReference>
<accession>A0A0A9GCH9</accession>
<reference evidence="4" key="1">
    <citation type="submission" date="2014-09" db="EMBL/GenBank/DDBJ databases">
        <authorList>
            <person name="Magalhaes I.L.F."/>
            <person name="Oliveira U."/>
            <person name="Santos F.R."/>
            <person name="Vidigal T.H.D.A."/>
            <person name="Brescovit A.D."/>
            <person name="Santos A.J."/>
        </authorList>
    </citation>
    <scope>NUCLEOTIDE SEQUENCE</scope>
    <source>
        <tissue evidence="4">Shoot tissue taken approximately 20 cm above the soil surface</tissue>
    </source>
</reference>